<dbReference type="InterPro" id="IPR007269">
    <property type="entry name" value="ICMT_MeTrfase"/>
</dbReference>
<dbReference type="Pfam" id="PF04140">
    <property type="entry name" value="ICMT"/>
    <property type="match status" value="1"/>
</dbReference>
<keyword evidence="9 10" id="KW-0472">Membrane</keyword>
<keyword evidence="7 10" id="KW-0812">Transmembrane</keyword>
<feature type="transmembrane region" description="Helical" evidence="10">
    <location>
        <begin position="38"/>
        <end position="58"/>
    </location>
</feature>
<evidence type="ECO:0000256" key="1">
    <source>
        <dbReference type="ARBA" id="ARBA00004141"/>
    </source>
</evidence>
<gene>
    <name evidence="12" type="ORF">POKL1161_LOCUS1031</name>
</gene>
<comment type="cofactor">
    <cofactor evidence="10">
        <name>Zn(2+)</name>
        <dbReference type="ChEBI" id="CHEBI:29105"/>
    </cofactor>
    <text evidence="10">Divalent metal cations. Probably Zn(2+).</text>
</comment>
<dbReference type="GO" id="GO:0005789">
    <property type="term" value="C:endoplasmic reticulum membrane"/>
    <property type="evidence" value="ECO:0007669"/>
    <property type="project" value="UniProtKB-SubCell"/>
</dbReference>
<feature type="transmembrane region" description="Helical" evidence="10">
    <location>
        <begin position="65"/>
        <end position="84"/>
    </location>
</feature>
<name>A0A7S1CU75_9CHLO</name>
<keyword evidence="6 10" id="KW-0949">S-adenosyl-L-methionine</keyword>
<comment type="subcellular location">
    <subcellularLocation>
        <location evidence="10">Endoplasmic reticulum membrane</location>
        <topology evidence="10">Multi-pass membrane protein</topology>
    </subcellularLocation>
    <subcellularLocation>
        <location evidence="1">Membrane</location>
        <topology evidence="1">Multi-pass membrane protein</topology>
    </subcellularLocation>
</comment>
<keyword evidence="8 10" id="KW-1133">Transmembrane helix</keyword>
<sequence>MTRLLVFILLLIWFHVSEYLLARRFHPGEVDKSSWLLSAPYVTAMACGVLEYSFSPFLWQQVPQYFAVSLAWLGFVMMLGGEIIRKSAILTARHNFTHKIATKRRPEHRLCTAGVYSLVRHPAYSGFVLFSVGSQIWLGNVCCTVAFMIITWRFMALRIRVEDALLYKFFGEEWLAWKKQVPFSGIPGVP</sequence>
<feature type="transmembrane region" description="Helical" evidence="10">
    <location>
        <begin position="127"/>
        <end position="150"/>
    </location>
</feature>
<proteinExistence type="inferred from homology"/>
<dbReference type="GO" id="GO:0032259">
    <property type="term" value="P:methylation"/>
    <property type="evidence" value="ECO:0007669"/>
    <property type="project" value="UniProtKB-KW"/>
</dbReference>
<reference evidence="12" key="1">
    <citation type="submission" date="2021-01" db="EMBL/GenBank/DDBJ databases">
        <authorList>
            <person name="Corre E."/>
            <person name="Pelletier E."/>
            <person name="Niang G."/>
            <person name="Scheremetjew M."/>
            <person name="Finn R."/>
            <person name="Kale V."/>
            <person name="Holt S."/>
            <person name="Cochrane G."/>
            <person name="Meng A."/>
            <person name="Brown T."/>
            <person name="Cohen L."/>
        </authorList>
    </citation>
    <scope>NUCLEOTIDE SEQUENCE</scope>
    <source>
        <strain evidence="12">CCMP2329</strain>
    </source>
</reference>
<dbReference type="PANTHER" id="PTHR12714">
    <property type="entry name" value="PROTEIN-S ISOPRENYLCYSTEINE O-METHYLTRANSFERASE"/>
    <property type="match status" value="1"/>
</dbReference>
<protein>
    <recommendedName>
        <fullName evidence="3 10">Protein-S-isoprenylcysteine O-methyltransferase</fullName>
        <ecNumber evidence="3 10">2.1.1.100</ecNumber>
    </recommendedName>
</protein>
<dbReference type="EC" id="2.1.1.100" evidence="3 10"/>
<organism evidence="12">
    <name type="scientific">Picochlorum oklahomense</name>
    <dbReference type="NCBI Taxonomy" id="249345"/>
    <lineage>
        <taxon>Eukaryota</taxon>
        <taxon>Viridiplantae</taxon>
        <taxon>Chlorophyta</taxon>
        <taxon>core chlorophytes</taxon>
        <taxon>Trebouxiophyceae</taxon>
        <taxon>Trebouxiophyceae incertae sedis</taxon>
        <taxon>Picochlorum</taxon>
    </lineage>
</organism>
<evidence type="ECO:0000256" key="10">
    <source>
        <dbReference type="RuleBase" id="RU362022"/>
    </source>
</evidence>
<keyword evidence="5" id="KW-0808">Transferase</keyword>
<dbReference type="PANTHER" id="PTHR12714:SF9">
    <property type="entry name" value="PROTEIN-S-ISOPRENYLCYSTEINE O-METHYLTRANSFERASE"/>
    <property type="match status" value="1"/>
</dbReference>
<comment type="catalytic activity">
    <reaction evidence="10">
        <text>[protein]-C-terminal S-[(2E,6E)-farnesyl]-L-cysteine + S-adenosyl-L-methionine = [protein]-C-terminal S-[(2E,6E)-farnesyl]-L-cysteine methyl ester + S-adenosyl-L-homocysteine</text>
        <dbReference type="Rhea" id="RHEA:21672"/>
        <dbReference type="Rhea" id="RHEA-COMP:12125"/>
        <dbReference type="Rhea" id="RHEA-COMP:12126"/>
        <dbReference type="ChEBI" id="CHEBI:57856"/>
        <dbReference type="ChEBI" id="CHEBI:59789"/>
        <dbReference type="ChEBI" id="CHEBI:90510"/>
        <dbReference type="ChEBI" id="CHEBI:90511"/>
        <dbReference type="EC" id="2.1.1.100"/>
    </reaction>
</comment>
<evidence type="ECO:0000256" key="4">
    <source>
        <dbReference type="ARBA" id="ARBA00022603"/>
    </source>
</evidence>
<evidence type="ECO:0000256" key="8">
    <source>
        <dbReference type="ARBA" id="ARBA00022989"/>
    </source>
</evidence>
<evidence type="ECO:0000256" key="7">
    <source>
        <dbReference type="ARBA" id="ARBA00022692"/>
    </source>
</evidence>
<accession>A0A7S1CU75</accession>
<feature type="chain" id="PRO_5030868334" description="Protein-S-isoprenylcysteine O-methyltransferase" evidence="11">
    <location>
        <begin position="23"/>
        <end position="190"/>
    </location>
</feature>
<dbReference type="EMBL" id="HBFV01001449">
    <property type="protein sequence ID" value="CAD8928678.1"/>
    <property type="molecule type" value="Transcribed_RNA"/>
</dbReference>
<evidence type="ECO:0000256" key="6">
    <source>
        <dbReference type="ARBA" id="ARBA00022691"/>
    </source>
</evidence>
<dbReference type="Gene3D" id="1.20.120.1630">
    <property type="match status" value="1"/>
</dbReference>
<evidence type="ECO:0000256" key="9">
    <source>
        <dbReference type="ARBA" id="ARBA00023136"/>
    </source>
</evidence>
<dbReference type="InterPro" id="IPR025770">
    <property type="entry name" value="PPMT_MeTrfase"/>
</dbReference>
<feature type="signal peptide" evidence="11">
    <location>
        <begin position="1"/>
        <end position="22"/>
    </location>
</feature>
<keyword evidence="4 10" id="KW-0489">Methyltransferase</keyword>
<evidence type="ECO:0000313" key="12">
    <source>
        <dbReference type="EMBL" id="CAD8928678.1"/>
    </source>
</evidence>
<evidence type="ECO:0000256" key="2">
    <source>
        <dbReference type="ARBA" id="ARBA00009140"/>
    </source>
</evidence>
<evidence type="ECO:0000256" key="5">
    <source>
        <dbReference type="ARBA" id="ARBA00022679"/>
    </source>
</evidence>
<evidence type="ECO:0000256" key="3">
    <source>
        <dbReference type="ARBA" id="ARBA00012151"/>
    </source>
</evidence>
<comment type="similarity">
    <text evidence="2 10">Belongs to the class VI-like SAM-binding methyltransferase superfamily. Isoprenylcysteine carboxyl methyltransferase family.</text>
</comment>
<dbReference type="GO" id="GO:0004671">
    <property type="term" value="F:protein C-terminal S-isoprenylcysteine carboxyl O-methyltransferase activity"/>
    <property type="evidence" value="ECO:0007669"/>
    <property type="project" value="UniProtKB-EC"/>
</dbReference>
<keyword evidence="11" id="KW-0732">Signal</keyword>
<dbReference type="AlphaFoldDB" id="A0A7S1CU75"/>
<keyword evidence="10" id="KW-0256">Endoplasmic reticulum</keyword>
<dbReference type="PROSITE" id="PS51564">
    <property type="entry name" value="SAM_ICMT"/>
    <property type="match status" value="1"/>
</dbReference>
<evidence type="ECO:0000256" key="11">
    <source>
        <dbReference type="SAM" id="SignalP"/>
    </source>
</evidence>
<comment type="caution">
    <text evidence="10">Lacks conserved residue(s) required for the propagation of feature annotation.</text>
</comment>